<evidence type="ECO:0000313" key="2">
    <source>
        <dbReference type="Proteomes" id="UP000076964"/>
    </source>
</evidence>
<comment type="caution">
    <text evidence="1">The sequence shown here is derived from an EMBL/GenBank/DDBJ whole genome shotgun (WGS) entry which is preliminary data.</text>
</comment>
<gene>
    <name evidence="1" type="ORF">TH606_03515</name>
</gene>
<dbReference type="AlphaFoldDB" id="A0A177E827"/>
<reference evidence="1 2" key="1">
    <citation type="submission" date="2016-02" db="EMBL/GenBank/DDBJ databases">
        <title>Draft genome sequence of Thermodesulfatator sp. S606.</title>
        <authorList>
            <person name="Lai Q."/>
            <person name="Cao J."/>
            <person name="Dupont S."/>
            <person name="Shao Z."/>
            <person name="Jebbar M."/>
            <person name="Alain K."/>
        </authorList>
    </citation>
    <scope>NUCLEOTIDE SEQUENCE [LARGE SCALE GENOMIC DNA]</scope>
    <source>
        <strain evidence="1 2">S606</strain>
    </source>
</reference>
<dbReference type="STRING" id="1795632.TH606_03515"/>
<dbReference type="RefSeq" id="WP_068541315.1">
    <property type="nucleotide sequence ID" value="NZ_LSFI01000012.1"/>
</dbReference>
<dbReference type="EMBL" id="LSFI01000012">
    <property type="protein sequence ID" value="OAG28113.1"/>
    <property type="molecule type" value="Genomic_DNA"/>
</dbReference>
<keyword evidence="2" id="KW-1185">Reference proteome</keyword>
<name>A0A177E827_9BACT</name>
<evidence type="ECO:0000313" key="1">
    <source>
        <dbReference type="EMBL" id="OAG28113.1"/>
    </source>
</evidence>
<protein>
    <submittedName>
        <fullName evidence="1">Uncharacterized protein</fullName>
    </submittedName>
</protein>
<accession>A0A177E827</accession>
<dbReference type="Proteomes" id="UP000076964">
    <property type="component" value="Unassembled WGS sequence"/>
</dbReference>
<proteinExistence type="predicted"/>
<organism evidence="1 2">
    <name type="scientific">Thermodesulfatator autotrophicus</name>
    <dbReference type="NCBI Taxonomy" id="1795632"/>
    <lineage>
        <taxon>Bacteria</taxon>
        <taxon>Pseudomonadati</taxon>
        <taxon>Thermodesulfobacteriota</taxon>
        <taxon>Thermodesulfobacteria</taxon>
        <taxon>Thermodesulfobacteriales</taxon>
        <taxon>Thermodesulfatatoraceae</taxon>
        <taxon>Thermodesulfatator</taxon>
    </lineage>
</organism>
<sequence>MINEATLKELFRQPEGYLRQKRIVGEIVERPLPRYFQITILVKRGGSSLMKSQKLSKNNMEKIPLGTISLLASLLEEDLHRNWRHIFTVINELKWQPFKRERVLKEPETENPTVKAICASLAEWLCRKEGVSPPSWAVNTGPSPKAVYFVPLSAHSIVKGAIIFFQLILEKGFYSGTGRK</sequence>